<keyword evidence="1" id="KW-0812">Transmembrane</keyword>
<dbReference type="Proteomes" id="UP000239241">
    <property type="component" value="Unassembled WGS sequence"/>
</dbReference>
<evidence type="ECO:0000256" key="1">
    <source>
        <dbReference type="SAM" id="Phobius"/>
    </source>
</evidence>
<keyword evidence="1" id="KW-1133">Transmembrane helix</keyword>
<dbReference type="EMBL" id="PSXY01000018">
    <property type="protein sequence ID" value="PPF66626.1"/>
    <property type="molecule type" value="Genomic_DNA"/>
</dbReference>
<gene>
    <name evidence="2" type="ORF">C5E16_10900</name>
</gene>
<dbReference type="RefSeq" id="WP_104290671.1">
    <property type="nucleotide sequence ID" value="NZ_PSXY01000018.1"/>
</dbReference>
<protein>
    <recommendedName>
        <fullName evidence="4">Integral membrane protein</fullName>
    </recommendedName>
</protein>
<comment type="caution">
    <text evidence="2">The sequence shown here is derived from an EMBL/GenBank/DDBJ whole genome shotgun (WGS) entry which is preliminary data.</text>
</comment>
<dbReference type="AlphaFoldDB" id="A0A2S5VS89"/>
<organism evidence="2 3">
    <name type="scientific">Clavibacter michiganensis</name>
    <dbReference type="NCBI Taxonomy" id="28447"/>
    <lineage>
        <taxon>Bacteria</taxon>
        <taxon>Bacillati</taxon>
        <taxon>Actinomycetota</taxon>
        <taxon>Actinomycetes</taxon>
        <taxon>Micrococcales</taxon>
        <taxon>Microbacteriaceae</taxon>
        <taxon>Clavibacter</taxon>
    </lineage>
</organism>
<accession>A0A2S5VS89</accession>
<feature type="transmembrane region" description="Helical" evidence="1">
    <location>
        <begin position="12"/>
        <end position="32"/>
    </location>
</feature>
<reference evidence="2 3" key="1">
    <citation type="submission" date="2018-02" db="EMBL/GenBank/DDBJ databases">
        <title>Bacteriophage NCPPB3778 and a type I-E CRISPR drive the evolution of the US Biological Select Agent, Rathayibacter toxicus.</title>
        <authorList>
            <person name="Davis E.W.II."/>
            <person name="Tabima J.F."/>
            <person name="Weisberg A.J."/>
            <person name="Lopes L.D."/>
            <person name="Wiseman M.S."/>
            <person name="Wiseman M.S."/>
            <person name="Pupko T."/>
            <person name="Belcher M.S."/>
            <person name="Sechler A.J."/>
            <person name="Tancos M.A."/>
            <person name="Schroeder B.K."/>
            <person name="Murray T.D."/>
            <person name="Luster D.G."/>
            <person name="Schneider W.L."/>
            <person name="Rogers E."/>
            <person name="Andreote F.D."/>
            <person name="Grunwald N.J."/>
            <person name="Putnam M.L."/>
            <person name="Chang J.H."/>
        </authorList>
    </citation>
    <scope>NUCLEOTIDE SEQUENCE [LARGE SCALE GENOMIC DNA]</scope>
    <source>
        <strain evidence="2 3">AY1B3</strain>
    </source>
</reference>
<evidence type="ECO:0008006" key="4">
    <source>
        <dbReference type="Google" id="ProtNLM"/>
    </source>
</evidence>
<evidence type="ECO:0000313" key="2">
    <source>
        <dbReference type="EMBL" id="PPF66626.1"/>
    </source>
</evidence>
<proteinExistence type="predicted"/>
<sequence>MKTENVKDPGVVIGMGVFFLLAGIGATVHTLVDFNWVSRGGIPVIVFALLFLACGLNFVVVGIRARRRQRS</sequence>
<keyword evidence="1" id="KW-0472">Membrane</keyword>
<feature type="transmembrane region" description="Helical" evidence="1">
    <location>
        <begin position="44"/>
        <end position="63"/>
    </location>
</feature>
<evidence type="ECO:0000313" key="3">
    <source>
        <dbReference type="Proteomes" id="UP000239241"/>
    </source>
</evidence>
<name>A0A2S5VS89_9MICO</name>